<gene>
    <name evidence="3" type="ORF">IIU_01703</name>
</gene>
<dbReference type="RefSeq" id="WP_016109892.1">
    <property type="nucleotide sequence ID" value="NZ_KB976173.1"/>
</dbReference>
<dbReference type="Proteomes" id="UP000014018">
    <property type="component" value="Unassembled WGS sequence"/>
</dbReference>
<dbReference type="PANTHER" id="PTHR36113">
    <property type="entry name" value="LYASE, PUTATIVE-RELATED-RELATED"/>
    <property type="match status" value="1"/>
</dbReference>
<evidence type="ECO:0000259" key="2">
    <source>
        <dbReference type="Pfam" id="PF00903"/>
    </source>
</evidence>
<accession>A0A9W5V3U4</accession>
<evidence type="ECO:0000313" key="4">
    <source>
        <dbReference type="Proteomes" id="UP000014018"/>
    </source>
</evidence>
<dbReference type="AlphaFoldDB" id="A0A9W5V3U4"/>
<organism evidence="3 4">
    <name type="scientific">Bacillus cereus VD133</name>
    <dbReference type="NCBI Taxonomy" id="1053233"/>
    <lineage>
        <taxon>Bacteria</taxon>
        <taxon>Bacillati</taxon>
        <taxon>Bacillota</taxon>
        <taxon>Bacilli</taxon>
        <taxon>Bacillales</taxon>
        <taxon>Bacillaceae</taxon>
        <taxon>Bacillus</taxon>
        <taxon>Bacillus cereus group</taxon>
    </lineage>
</organism>
<dbReference type="NCBIfam" id="NF005227">
    <property type="entry name" value="PRK06724.1"/>
    <property type="match status" value="1"/>
</dbReference>
<evidence type="ECO:0000313" key="3">
    <source>
        <dbReference type="EMBL" id="EOO36381.1"/>
    </source>
</evidence>
<dbReference type="PANTHER" id="PTHR36113:SF6">
    <property type="entry name" value="FOSFOMYCIN RESISTANCE PROTEIN FOSX"/>
    <property type="match status" value="1"/>
</dbReference>
<dbReference type="Pfam" id="PF00903">
    <property type="entry name" value="Glyoxalase"/>
    <property type="match status" value="1"/>
</dbReference>
<reference evidence="3 4" key="1">
    <citation type="submission" date="2012-12" db="EMBL/GenBank/DDBJ databases">
        <title>The Genome Sequence of Bacillus cereus VD133.</title>
        <authorList>
            <consortium name="The Broad Institute Genome Sequencing Platform"/>
            <consortium name="The Broad Institute Genome Sequencing Center for Infectious Disease"/>
            <person name="Feldgarden M."/>
            <person name="Van der Auwera G.A."/>
            <person name="Mahillon J."/>
            <person name="Duprez V."/>
            <person name="Timmery S."/>
            <person name="Mattelet C."/>
            <person name="Dierick K."/>
            <person name="Sun M."/>
            <person name="Yu Z."/>
            <person name="Zhu L."/>
            <person name="Hu X."/>
            <person name="Shank E.B."/>
            <person name="Swiecicka I."/>
            <person name="Hansen B.M."/>
            <person name="Andrup L."/>
            <person name="Walker B."/>
            <person name="Young S.K."/>
            <person name="Zeng Q."/>
            <person name="Gargeya S."/>
            <person name="Fitzgerald M."/>
            <person name="Haas B."/>
            <person name="Abouelleil A."/>
            <person name="Alvarado L."/>
            <person name="Arachchi H.M."/>
            <person name="Berlin A.M."/>
            <person name="Chapman S.B."/>
            <person name="Dewar J."/>
            <person name="Goldberg J."/>
            <person name="Griggs A."/>
            <person name="Gujja S."/>
            <person name="Hansen M."/>
            <person name="Howarth C."/>
            <person name="Imamovic A."/>
            <person name="Larimer J."/>
            <person name="McCowan C."/>
            <person name="Murphy C."/>
            <person name="Neiman D."/>
            <person name="Pearson M."/>
            <person name="Priest M."/>
            <person name="Roberts A."/>
            <person name="Saif S."/>
            <person name="Shea T."/>
            <person name="Sisk P."/>
            <person name="Sykes S."/>
            <person name="Wortman J."/>
            <person name="Nusbaum C."/>
            <person name="Birren B."/>
        </authorList>
    </citation>
    <scope>NUCLEOTIDE SEQUENCE [LARGE SCALE GENOMIC DNA]</scope>
    <source>
        <strain evidence="3 4">VD133</strain>
    </source>
</reference>
<name>A0A9W5V3U4_BACCE</name>
<proteinExistence type="predicted"/>
<sequence length="86" mass="9924">MGGESEIYFKEVDEEIVRTLGPRHICYQAIHREVVDEVADFLSSTKVKVIRGPIEMNHYSEGYYTIDFYDPNGFIVEVAYTPNAEM</sequence>
<dbReference type="EMBL" id="AHFB01000032">
    <property type="protein sequence ID" value="EOO36381.1"/>
    <property type="molecule type" value="Genomic_DNA"/>
</dbReference>
<dbReference type="SUPFAM" id="SSF54593">
    <property type="entry name" value="Glyoxalase/Bleomycin resistance protein/Dihydroxybiphenyl dioxygenase"/>
    <property type="match status" value="1"/>
</dbReference>
<evidence type="ECO:0000256" key="1">
    <source>
        <dbReference type="ARBA" id="ARBA00022723"/>
    </source>
</evidence>
<dbReference type="InterPro" id="IPR004360">
    <property type="entry name" value="Glyas_Fos-R_dOase_dom"/>
</dbReference>
<keyword evidence="1" id="KW-0479">Metal-binding</keyword>
<dbReference type="InterPro" id="IPR051332">
    <property type="entry name" value="Fosfomycin_Res_Enzymes"/>
</dbReference>
<dbReference type="Gene3D" id="3.10.180.10">
    <property type="entry name" value="2,3-Dihydroxybiphenyl 1,2-Dioxygenase, domain 1"/>
    <property type="match status" value="1"/>
</dbReference>
<feature type="domain" description="Glyoxalase/fosfomycin resistance/dioxygenase" evidence="2">
    <location>
        <begin position="21"/>
        <end position="78"/>
    </location>
</feature>
<comment type="caution">
    <text evidence="3">The sequence shown here is derived from an EMBL/GenBank/DDBJ whole genome shotgun (WGS) entry which is preliminary data.</text>
</comment>
<protein>
    <recommendedName>
        <fullName evidence="2">Glyoxalase/fosfomycin resistance/dioxygenase domain-containing protein</fullName>
    </recommendedName>
</protein>
<dbReference type="InterPro" id="IPR029068">
    <property type="entry name" value="Glyas_Bleomycin-R_OHBP_Dase"/>
</dbReference>
<dbReference type="GO" id="GO:0046872">
    <property type="term" value="F:metal ion binding"/>
    <property type="evidence" value="ECO:0007669"/>
    <property type="project" value="UniProtKB-KW"/>
</dbReference>